<feature type="binding site" evidence="5">
    <location>
        <position position="277"/>
    </location>
    <ligand>
        <name>Zn(2+)</name>
        <dbReference type="ChEBI" id="CHEBI:29105"/>
        <note>catalytic</note>
    </ligand>
</feature>
<keyword evidence="4 5" id="KW-0546">Nucleotide metabolism</keyword>
<accession>I5B3H7</accession>
<dbReference type="SUPFAM" id="SSF51556">
    <property type="entry name" value="Metallo-dependent hydrolases"/>
    <property type="match status" value="1"/>
</dbReference>
<dbReference type="NCBIfam" id="TIGR01430">
    <property type="entry name" value="aden_deam"/>
    <property type="match status" value="1"/>
</dbReference>
<dbReference type="NCBIfam" id="NF006850">
    <property type="entry name" value="PRK09358.1-6"/>
    <property type="match status" value="1"/>
</dbReference>
<gene>
    <name evidence="7" type="ORF">DespoDRAFT_02155</name>
</gene>
<dbReference type="EC" id="3.5.4.2" evidence="5"/>
<evidence type="ECO:0000313" key="8">
    <source>
        <dbReference type="Proteomes" id="UP000005778"/>
    </source>
</evidence>
<dbReference type="HAMAP" id="MF_01962">
    <property type="entry name" value="Adenine_deaminase"/>
    <property type="match status" value="1"/>
</dbReference>
<dbReference type="GO" id="GO:0000034">
    <property type="term" value="F:adenine deaminase activity"/>
    <property type="evidence" value="ECO:0007669"/>
    <property type="project" value="UniProtKB-UniRule"/>
</dbReference>
<dbReference type="InterPro" id="IPR001365">
    <property type="entry name" value="A_deaminase_dom"/>
</dbReference>
<proteinExistence type="inferred from homology"/>
<feature type="binding site" evidence="5">
    <location>
        <position position="16"/>
    </location>
    <ligand>
        <name>Zn(2+)</name>
        <dbReference type="ChEBI" id="CHEBI:29105"/>
        <note>catalytic</note>
    </ligand>
</feature>
<dbReference type="InterPro" id="IPR006330">
    <property type="entry name" value="Ado/ade_deaminase"/>
</dbReference>
<evidence type="ECO:0000256" key="5">
    <source>
        <dbReference type="HAMAP-Rule" id="MF_01962"/>
    </source>
</evidence>
<dbReference type="GO" id="GO:0006146">
    <property type="term" value="P:adenine catabolic process"/>
    <property type="evidence" value="ECO:0007669"/>
    <property type="project" value="UniProtKB-UniRule"/>
</dbReference>
<dbReference type="GO" id="GO:0005829">
    <property type="term" value="C:cytosol"/>
    <property type="evidence" value="ECO:0007669"/>
    <property type="project" value="TreeGrafter"/>
</dbReference>
<dbReference type="CDD" id="cd01320">
    <property type="entry name" value="ADA"/>
    <property type="match status" value="1"/>
</dbReference>
<feature type="binding site" evidence="5">
    <location>
        <position position="278"/>
    </location>
    <ligand>
        <name>substrate</name>
    </ligand>
</feature>
<dbReference type="Gene3D" id="3.20.20.140">
    <property type="entry name" value="Metal-dependent hydrolases"/>
    <property type="match status" value="1"/>
</dbReference>
<dbReference type="GO" id="GO:0043103">
    <property type="term" value="P:hypoxanthine salvage"/>
    <property type="evidence" value="ECO:0007669"/>
    <property type="project" value="UniProtKB-UniRule"/>
</dbReference>
<comment type="catalytic activity">
    <reaction evidence="5">
        <text>adenine + H2O + H(+) = hypoxanthine + NH4(+)</text>
        <dbReference type="Rhea" id="RHEA:23688"/>
        <dbReference type="ChEBI" id="CHEBI:15377"/>
        <dbReference type="ChEBI" id="CHEBI:15378"/>
        <dbReference type="ChEBI" id="CHEBI:16708"/>
        <dbReference type="ChEBI" id="CHEBI:17368"/>
        <dbReference type="ChEBI" id="CHEBI:28938"/>
        <dbReference type="EC" id="3.5.4.2"/>
    </reaction>
</comment>
<dbReference type="OrthoDB" id="105475at2"/>
<comment type="similarity">
    <text evidence="5">Belongs to the metallo-dependent hydrolases superfamily. Adenosine and AMP deaminases family. Adenine deaminase type 2 subfamily.</text>
</comment>
<feature type="domain" description="Adenosine deaminase" evidence="6">
    <location>
        <begin position="11"/>
        <end position="331"/>
    </location>
</feature>
<dbReference type="GO" id="GO:0008270">
    <property type="term" value="F:zinc ion binding"/>
    <property type="evidence" value="ECO:0007669"/>
    <property type="project" value="UniProtKB-UniRule"/>
</dbReference>
<name>I5B3H7_9BACT</name>
<comment type="function">
    <text evidence="5">Catalyzes the hydrolytic deamination of adenine to hypoxanthine. Plays an important role in the purine salvage pathway and in nitrogen catabolism.</text>
</comment>
<evidence type="ECO:0000313" key="7">
    <source>
        <dbReference type="EMBL" id="EIM64040.1"/>
    </source>
</evidence>
<dbReference type="AlphaFoldDB" id="I5B3H7"/>
<dbReference type="RefSeq" id="WP_004073425.1">
    <property type="nucleotide sequence ID" value="NZ_CM001488.1"/>
</dbReference>
<dbReference type="GO" id="GO:0009117">
    <property type="term" value="P:nucleotide metabolic process"/>
    <property type="evidence" value="ECO:0007669"/>
    <property type="project" value="UniProtKB-KW"/>
</dbReference>
<organism evidence="7 8">
    <name type="scientific">Desulfobacter postgatei 2ac9</name>
    <dbReference type="NCBI Taxonomy" id="879212"/>
    <lineage>
        <taxon>Bacteria</taxon>
        <taxon>Pseudomonadati</taxon>
        <taxon>Thermodesulfobacteriota</taxon>
        <taxon>Desulfobacteria</taxon>
        <taxon>Desulfobacterales</taxon>
        <taxon>Desulfobacteraceae</taxon>
        <taxon>Desulfobacter</taxon>
    </lineage>
</organism>
<dbReference type="FunFam" id="3.20.20.140:FF:000039">
    <property type="entry name" value="Adenine deaminase"/>
    <property type="match status" value="1"/>
</dbReference>
<dbReference type="Pfam" id="PF00962">
    <property type="entry name" value="A_deaminase"/>
    <property type="match status" value="1"/>
</dbReference>
<evidence type="ECO:0000256" key="2">
    <source>
        <dbReference type="ARBA" id="ARBA00022801"/>
    </source>
</evidence>
<dbReference type="eggNOG" id="COG1816">
    <property type="taxonomic scope" value="Bacteria"/>
</dbReference>
<feature type="site" description="Important for catalytic activity" evidence="5">
    <location>
        <position position="220"/>
    </location>
</feature>
<dbReference type="InterPro" id="IPR028892">
    <property type="entry name" value="ADE"/>
</dbReference>
<evidence type="ECO:0000259" key="6">
    <source>
        <dbReference type="Pfam" id="PF00962"/>
    </source>
</evidence>
<dbReference type="EMBL" id="CM001488">
    <property type="protein sequence ID" value="EIM64040.1"/>
    <property type="molecule type" value="Genomic_DNA"/>
</dbReference>
<keyword evidence="2 5" id="KW-0378">Hydrolase</keyword>
<keyword evidence="1 5" id="KW-0479">Metal-binding</keyword>
<dbReference type="PANTHER" id="PTHR43114:SF6">
    <property type="entry name" value="ADENINE DEAMINASE"/>
    <property type="match status" value="1"/>
</dbReference>
<dbReference type="InterPro" id="IPR032466">
    <property type="entry name" value="Metal_Hydrolase"/>
</dbReference>
<comment type="cofactor">
    <cofactor evidence="5">
        <name>Zn(2+)</name>
        <dbReference type="ChEBI" id="CHEBI:29105"/>
    </cofactor>
    <text evidence="5">Binds 1 zinc ion per subunit.</text>
</comment>
<dbReference type="HOGENOM" id="CLU_039228_7_0_7"/>
<keyword evidence="3 5" id="KW-0862">Zinc</keyword>
<keyword evidence="8" id="KW-1185">Reference proteome</keyword>
<feature type="binding site" evidence="5">
    <location>
        <position position="196"/>
    </location>
    <ligand>
        <name>Zn(2+)</name>
        <dbReference type="ChEBI" id="CHEBI:29105"/>
        <note>catalytic</note>
    </ligand>
</feature>
<evidence type="ECO:0000256" key="4">
    <source>
        <dbReference type="ARBA" id="ARBA00023080"/>
    </source>
</evidence>
<dbReference type="Proteomes" id="UP000005778">
    <property type="component" value="Chromosome"/>
</dbReference>
<dbReference type="STRING" id="879212.DespoDRAFT_02155"/>
<sequence length="335" mass="38662">MDMNVFIRDIPKAELHLHIEGTLEPETLFRIAQRNGIKIKFDSVEKLRQAYRFNNLQSFLDIYYEGAGVLQHETDFYELTWEYLLKAKDQNVRHVEIFFDPQTHTERGIPFETVITGIYQALSDGARDLNISFCLIMCFLRHLPESEAMETLLQALDFRDKITGVGLDSSESGHPPSKFMRVFEKARNEGFMTVAHAGEEGPPEYIWEAIQDLKVQRIDHGVRALEDKSLMNELKRRQIPLTVCPLSNIKLCVFKNIREHNFKALFDQGVCVTVNSDDPAYFGGYVVENYLALQNAFQLTRNDIAQLAMNSFNAAFISQDKKDMFIDQIKKFMAE</sequence>
<evidence type="ECO:0000256" key="3">
    <source>
        <dbReference type="ARBA" id="ARBA00022833"/>
    </source>
</evidence>
<evidence type="ECO:0000256" key="1">
    <source>
        <dbReference type="ARBA" id="ARBA00022723"/>
    </source>
</evidence>
<reference evidence="7 8" key="2">
    <citation type="submission" date="2012-02" db="EMBL/GenBank/DDBJ databases">
        <title>Improved High-Quality Draft sequence of Desulfobacter postgatei 2ac9.</title>
        <authorList>
            <consortium name="US DOE Joint Genome Institute"/>
            <person name="Lucas S."/>
            <person name="Han J."/>
            <person name="Lapidus A."/>
            <person name="Cheng J.-F."/>
            <person name="Goodwin L."/>
            <person name="Pitluck S."/>
            <person name="Peters L."/>
            <person name="Ovchinnikova G."/>
            <person name="Held B."/>
            <person name="Detter J.C."/>
            <person name="Han C."/>
            <person name="Tapia R."/>
            <person name="Land M."/>
            <person name="Hauser L."/>
            <person name="Kyrpides N."/>
            <person name="Ivanova N."/>
            <person name="Pagani I."/>
            <person name="Orellana R."/>
            <person name="Lovley D."/>
            <person name="Woyke T."/>
        </authorList>
    </citation>
    <scope>NUCLEOTIDE SEQUENCE [LARGE SCALE GENOMIC DNA]</scope>
    <source>
        <strain evidence="7 8">2ac9</strain>
    </source>
</reference>
<feature type="binding site" evidence="5">
    <location>
        <position position="18"/>
    </location>
    <ligand>
        <name>Zn(2+)</name>
        <dbReference type="ChEBI" id="CHEBI:29105"/>
        <note>catalytic</note>
    </ligand>
</feature>
<protein>
    <recommendedName>
        <fullName evidence="5">Adenine deaminase</fullName>
        <shortName evidence="5">ADE</shortName>
        <ecNumber evidence="5">3.5.4.2</ecNumber>
    </recommendedName>
    <alternativeName>
        <fullName evidence="5">Adenine aminohydrolase</fullName>
        <shortName evidence="5">AAH</shortName>
    </alternativeName>
</protein>
<dbReference type="PANTHER" id="PTHR43114">
    <property type="entry name" value="ADENINE DEAMINASE"/>
    <property type="match status" value="1"/>
</dbReference>
<feature type="active site" description="Proton donor" evidence="5">
    <location>
        <position position="199"/>
    </location>
</feature>
<reference evidence="7 8" key="1">
    <citation type="submission" date="2011-09" db="EMBL/GenBank/DDBJ databases">
        <authorList>
            <consortium name="US DOE Joint Genome Institute (JGI-PGF)"/>
            <person name="Lucas S."/>
            <person name="Han J."/>
            <person name="Lapidus A."/>
            <person name="Cheng J.-F."/>
            <person name="Goodwin L."/>
            <person name="Pitluck S."/>
            <person name="Peters L."/>
            <person name="Land M.L."/>
            <person name="Hauser L."/>
            <person name="Orellana R."/>
            <person name="Lovley D."/>
            <person name="Woyke T.J."/>
        </authorList>
    </citation>
    <scope>NUCLEOTIDE SEQUENCE [LARGE SCALE GENOMIC DNA]</scope>
    <source>
        <strain evidence="7 8">2ac9</strain>
    </source>
</reference>